<dbReference type="SUPFAM" id="SSF46689">
    <property type="entry name" value="Homeodomain-like"/>
    <property type="match status" value="1"/>
</dbReference>
<keyword evidence="1" id="KW-0805">Transcription regulation</keyword>
<sequence length="204" mass="22702">MASARHEEILEAALGVFAERGYRGASIDAVAERAGLTRQGVLHYYPSKKRLLFAMMRLREDLNRQHVRSDWNDPDMPSRLAEALAFDQGIPSLAQVHSVVMAEAVTGQEPARGFARERYRELIDMLTEGFTGRFGEHLPSGLTPRTAATALMALFEGMQQQWMVDSDDERYQDTVRETMTVLLLGAQPAGERPPDTRPASVQAG</sequence>
<accession>A0ABU6EWP8</accession>
<name>A0ABU6EWP8_9ACTN</name>
<evidence type="ECO:0000256" key="3">
    <source>
        <dbReference type="ARBA" id="ARBA00023163"/>
    </source>
</evidence>
<dbReference type="RefSeq" id="WP_326013751.1">
    <property type="nucleotide sequence ID" value="NZ_JAOZYC010000001.1"/>
</dbReference>
<protein>
    <submittedName>
        <fullName evidence="6">TetR/AcrR family transcriptional regulator</fullName>
    </submittedName>
</protein>
<organism evidence="6 7">
    <name type="scientific">Streptomyces endophyticus</name>
    <dbReference type="NCBI Taxonomy" id="714166"/>
    <lineage>
        <taxon>Bacteria</taxon>
        <taxon>Bacillati</taxon>
        <taxon>Actinomycetota</taxon>
        <taxon>Actinomycetes</taxon>
        <taxon>Kitasatosporales</taxon>
        <taxon>Streptomycetaceae</taxon>
        <taxon>Streptomyces</taxon>
    </lineage>
</organism>
<evidence type="ECO:0000313" key="6">
    <source>
        <dbReference type="EMBL" id="MEB8336168.1"/>
    </source>
</evidence>
<evidence type="ECO:0000256" key="1">
    <source>
        <dbReference type="ARBA" id="ARBA00023015"/>
    </source>
</evidence>
<dbReference type="InterPro" id="IPR036271">
    <property type="entry name" value="Tet_transcr_reg_TetR-rel_C_sf"/>
</dbReference>
<dbReference type="PROSITE" id="PS50977">
    <property type="entry name" value="HTH_TETR_2"/>
    <property type="match status" value="1"/>
</dbReference>
<dbReference type="PRINTS" id="PR00455">
    <property type="entry name" value="HTHTETR"/>
</dbReference>
<keyword evidence="7" id="KW-1185">Reference proteome</keyword>
<dbReference type="PANTHER" id="PTHR30055:SF234">
    <property type="entry name" value="HTH-TYPE TRANSCRIPTIONAL REGULATOR BETI"/>
    <property type="match status" value="1"/>
</dbReference>
<dbReference type="PANTHER" id="PTHR30055">
    <property type="entry name" value="HTH-TYPE TRANSCRIPTIONAL REGULATOR RUTR"/>
    <property type="match status" value="1"/>
</dbReference>
<feature type="DNA-binding region" description="H-T-H motif" evidence="4">
    <location>
        <begin position="26"/>
        <end position="45"/>
    </location>
</feature>
<keyword evidence="2 4" id="KW-0238">DNA-binding</keyword>
<dbReference type="SUPFAM" id="SSF48498">
    <property type="entry name" value="Tetracyclin repressor-like, C-terminal domain"/>
    <property type="match status" value="1"/>
</dbReference>
<evidence type="ECO:0000259" key="5">
    <source>
        <dbReference type="PROSITE" id="PS50977"/>
    </source>
</evidence>
<comment type="caution">
    <text evidence="6">The sequence shown here is derived from an EMBL/GenBank/DDBJ whole genome shotgun (WGS) entry which is preliminary data.</text>
</comment>
<dbReference type="Pfam" id="PF00440">
    <property type="entry name" value="TetR_N"/>
    <property type="match status" value="1"/>
</dbReference>
<dbReference type="Gene3D" id="1.10.357.10">
    <property type="entry name" value="Tetracycline Repressor, domain 2"/>
    <property type="match status" value="1"/>
</dbReference>
<evidence type="ECO:0000256" key="4">
    <source>
        <dbReference type="PROSITE-ProRule" id="PRU00335"/>
    </source>
</evidence>
<dbReference type="EMBL" id="JAOZYC010000001">
    <property type="protein sequence ID" value="MEB8336168.1"/>
    <property type="molecule type" value="Genomic_DNA"/>
</dbReference>
<dbReference type="InterPro" id="IPR009057">
    <property type="entry name" value="Homeodomain-like_sf"/>
</dbReference>
<dbReference type="Proteomes" id="UP001354931">
    <property type="component" value="Unassembled WGS sequence"/>
</dbReference>
<gene>
    <name evidence="6" type="ORF">OKJ99_01360</name>
</gene>
<dbReference type="InterPro" id="IPR050109">
    <property type="entry name" value="HTH-type_TetR-like_transc_reg"/>
</dbReference>
<keyword evidence="3" id="KW-0804">Transcription</keyword>
<dbReference type="InterPro" id="IPR001647">
    <property type="entry name" value="HTH_TetR"/>
</dbReference>
<reference evidence="6 7" key="1">
    <citation type="submission" date="2022-10" db="EMBL/GenBank/DDBJ databases">
        <authorList>
            <person name="Xie J."/>
            <person name="Shen N."/>
        </authorList>
    </citation>
    <scope>NUCLEOTIDE SEQUENCE [LARGE SCALE GENOMIC DNA]</scope>
    <source>
        <strain evidence="6 7">YIM65594</strain>
    </source>
</reference>
<proteinExistence type="predicted"/>
<feature type="domain" description="HTH tetR-type" evidence="5">
    <location>
        <begin position="3"/>
        <end position="63"/>
    </location>
</feature>
<evidence type="ECO:0000256" key="2">
    <source>
        <dbReference type="ARBA" id="ARBA00023125"/>
    </source>
</evidence>
<evidence type="ECO:0000313" key="7">
    <source>
        <dbReference type="Proteomes" id="UP001354931"/>
    </source>
</evidence>